<feature type="domain" description="Biotin synthase auxiliary protein C-terminal" evidence="8">
    <location>
        <begin position="48"/>
        <end position="73"/>
    </location>
</feature>
<keyword evidence="4" id="KW-0408">Iron</keyword>
<keyword evidence="10" id="KW-1185">Reference proteome</keyword>
<comment type="cofactor">
    <cofactor evidence="1">
        <name>iron-sulfur cluster</name>
        <dbReference type="ChEBI" id="CHEBI:30408"/>
    </cofactor>
</comment>
<reference evidence="9" key="1">
    <citation type="submission" date="2022-01" db="EMBL/GenBank/DDBJ databases">
        <title>Corynebacterium sp. nov isolated from isolated from the feces of the greater white-fronted geese (Anser albifrons) at Poyang Lake, PR China.</title>
        <authorList>
            <person name="Liu Q."/>
        </authorList>
    </citation>
    <scope>NUCLEOTIDE SEQUENCE</scope>
    <source>
        <strain evidence="9">JCM 32435</strain>
    </source>
</reference>
<comment type="caution">
    <text evidence="9">The sequence shown here is derived from an EMBL/GenBank/DDBJ whole genome shotgun (WGS) entry which is preliminary data.</text>
</comment>
<organism evidence="9 10">
    <name type="scientific">Corynebacterium uropygiale</name>
    <dbReference type="NCBI Taxonomy" id="1775911"/>
    <lineage>
        <taxon>Bacteria</taxon>
        <taxon>Bacillati</taxon>
        <taxon>Actinomycetota</taxon>
        <taxon>Actinomycetes</taxon>
        <taxon>Mycobacteriales</taxon>
        <taxon>Corynebacteriaceae</taxon>
        <taxon>Corynebacterium</taxon>
    </lineage>
</organism>
<dbReference type="Pfam" id="PF26519">
    <property type="entry name" value="BsaP"/>
    <property type="match status" value="1"/>
</dbReference>
<evidence type="ECO:0000256" key="6">
    <source>
        <dbReference type="ARBA" id="ARBA00093780"/>
    </source>
</evidence>
<sequence>MSTPTLTPGMYHPNTGQLIEEGTQIRLSPSAAAGLEAPRYCTICGRRMVVKIRPDGWTATCSRHGSIDSMEFELR</sequence>
<dbReference type="RefSeq" id="WP_236119811.1">
    <property type="nucleotide sequence ID" value="NZ_JAKGSI010000006.1"/>
</dbReference>
<dbReference type="EMBL" id="JAKGSI010000006">
    <property type="protein sequence ID" value="MCF4007595.1"/>
    <property type="molecule type" value="Genomic_DNA"/>
</dbReference>
<evidence type="ECO:0000313" key="9">
    <source>
        <dbReference type="EMBL" id="MCF4007595.1"/>
    </source>
</evidence>
<dbReference type="AlphaFoldDB" id="A0A9X1TYR4"/>
<dbReference type="InterPro" id="IPR058605">
    <property type="entry name" value="BsaP_C"/>
</dbReference>
<protein>
    <recommendedName>
        <fullName evidence="7">Biotin synthase auxiliary protein</fullName>
    </recommendedName>
</protein>
<name>A0A9X1TYR4_9CORY</name>
<gene>
    <name evidence="9" type="ORF">L1O03_10505</name>
</gene>
<proteinExistence type="inferred from homology"/>
<evidence type="ECO:0000256" key="3">
    <source>
        <dbReference type="ARBA" id="ARBA00022756"/>
    </source>
</evidence>
<evidence type="ECO:0000256" key="2">
    <source>
        <dbReference type="ARBA" id="ARBA00022723"/>
    </source>
</evidence>
<comment type="function">
    <text evidence="5">Required for the activity of the biotin synthase BioB.</text>
</comment>
<dbReference type="Proteomes" id="UP001139336">
    <property type="component" value="Unassembled WGS sequence"/>
</dbReference>
<evidence type="ECO:0000256" key="7">
    <source>
        <dbReference type="ARBA" id="ARBA00093796"/>
    </source>
</evidence>
<evidence type="ECO:0000256" key="5">
    <source>
        <dbReference type="ARBA" id="ARBA00093761"/>
    </source>
</evidence>
<evidence type="ECO:0000256" key="1">
    <source>
        <dbReference type="ARBA" id="ARBA00001915"/>
    </source>
</evidence>
<keyword evidence="3" id="KW-0093">Biotin biosynthesis</keyword>
<keyword evidence="2" id="KW-0479">Metal-binding</keyword>
<evidence type="ECO:0000313" key="10">
    <source>
        <dbReference type="Proteomes" id="UP001139336"/>
    </source>
</evidence>
<comment type="similarity">
    <text evidence="6">Belongs to the BsaP family.</text>
</comment>
<evidence type="ECO:0000256" key="4">
    <source>
        <dbReference type="ARBA" id="ARBA00023004"/>
    </source>
</evidence>
<accession>A0A9X1TYR4</accession>
<evidence type="ECO:0000259" key="8">
    <source>
        <dbReference type="Pfam" id="PF26519"/>
    </source>
</evidence>